<dbReference type="RefSeq" id="WP_037561643.1">
    <property type="nucleotide sequence ID" value="NZ_CP015108.1"/>
</dbReference>
<dbReference type="InterPro" id="IPR001119">
    <property type="entry name" value="SLH_dom"/>
</dbReference>
<feature type="domain" description="SLH" evidence="3">
    <location>
        <begin position="489"/>
        <end position="546"/>
    </location>
</feature>
<protein>
    <recommendedName>
        <fullName evidence="6">N-acetylmuramoyl-L-alanine amidase</fullName>
    </recommendedName>
</protein>
<evidence type="ECO:0000259" key="2">
    <source>
        <dbReference type="PROSITE" id="PS50853"/>
    </source>
</evidence>
<evidence type="ECO:0000313" key="4">
    <source>
        <dbReference type="EMBL" id="ARF14430.1"/>
    </source>
</evidence>
<evidence type="ECO:0000259" key="3">
    <source>
        <dbReference type="PROSITE" id="PS51272"/>
    </source>
</evidence>
<sequence>MTKKSISYVVMAFALVVQIAVMPLQASAADPEKAPTWISPINYLALGDSLAAGVTPNNELGKGYTDFLAEELAKSEDLQASNKGFSYPGYKTDDVLRDFEMDVTKPIVGIGHSDKTATLHQSVKEAHLITLTIGANDVLPKFTFDDKGTPQFNSEELQAAIMKVGMNTQKILDKIYQLNPNAQVYIMGYYNPFPYLSPQNQPLVNQLVVTLNDAIKQGMTGTTAQFVDTSKQIAEDPYTYLPNPENIHLSQAGYKVVMEAFRKSLMENYSWFAKDVLTVTAKDSTTVELNWKPVIDTGMVSMYQVYTGDKMVGEVMSPVLSYEITDLEPNKEYHFSVHAVNQNGKKSMQHLNTKYTIDQEPVEPTVMFTDITNHWAKDVIEVAAMKGIVSGYADHTFRPDTSLTRAQAMSIIVRALDLKSKSTKSAFTDLADYADSTKRDIQAAYDYGLVSGVNGHFMPNKPITRAQLALVLSRTYEIATGKPFTPTVAAPFTDIKKFSKDTQWAIAGLYQMNIATGDNGKFMPNDSTTRAHAAKMIVHSMEAIAQ</sequence>
<keyword evidence="5" id="KW-1185">Reference proteome</keyword>
<dbReference type="InterPro" id="IPR036116">
    <property type="entry name" value="FN3_sf"/>
</dbReference>
<dbReference type="Pfam" id="PF00395">
    <property type="entry name" value="SLH"/>
    <property type="match status" value="3"/>
</dbReference>
<feature type="signal peptide" evidence="1">
    <location>
        <begin position="1"/>
        <end position="28"/>
    </location>
</feature>
<reference evidence="4 5" key="1">
    <citation type="submission" date="2016-04" db="EMBL/GenBank/DDBJ databases">
        <title>Comparative Genomics and Epigenetics of Sporosarcina ureae.</title>
        <authorList>
            <person name="Oliver A.S."/>
            <person name="Cooper K.K."/>
        </authorList>
    </citation>
    <scope>NUCLEOTIDE SEQUENCE [LARGE SCALE GENOMIC DNA]</scope>
    <source>
        <strain evidence="4 5">S204</strain>
    </source>
</reference>
<dbReference type="PROSITE" id="PS51272">
    <property type="entry name" value="SLH"/>
    <property type="match status" value="3"/>
</dbReference>
<gene>
    <name evidence="4" type="ORF">SporoS204_09900</name>
</gene>
<dbReference type="InterPro" id="IPR013783">
    <property type="entry name" value="Ig-like_fold"/>
</dbReference>
<name>A0ABN4YU88_SPOUR</name>
<dbReference type="Proteomes" id="UP000192486">
    <property type="component" value="Chromosome"/>
</dbReference>
<keyword evidence="1" id="KW-0732">Signal</keyword>
<dbReference type="Pfam" id="PF00041">
    <property type="entry name" value="fn3"/>
    <property type="match status" value="1"/>
</dbReference>
<evidence type="ECO:0008006" key="6">
    <source>
        <dbReference type="Google" id="ProtNLM"/>
    </source>
</evidence>
<dbReference type="SUPFAM" id="SSF52266">
    <property type="entry name" value="SGNH hydrolase"/>
    <property type="match status" value="1"/>
</dbReference>
<evidence type="ECO:0000313" key="5">
    <source>
        <dbReference type="Proteomes" id="UP000192486"/>
    </source>
</evidence>
<evidence type="ECO:0000256" key="1">
    <source>
        <dbReference type="SAM" id="SignalP"/>
    </source>
</evidence>
<dbReference type="PROSITE" id="PS50853">
    <property type="entry name" value="FN3"/>
    <property type="match status" value="1"/>
</dbReference>
<proteinExistence type="predicted"/>
<dbReference type="EMBL" id="CP015108">
    <property type="protein sequence ID" value="ARF14430.1"/>
    <property type="molecule type" value="Genomic_DNA"/>
</dbReference>
<feature type="domain" description="Fibronectin type-III" evidence="2">
    <location>
        <begin position="273"/>
        <end position="360"/>
    </location>
</feature>
<dbReference type="SMART" id="SM00060">
    <property type="entry name" value="FN3"/>
    <property type="match status" value="1"/>
</dbReference>
<dbReference type="Pfam" id="PF13472">
    <property type="entry name" value="Lipase_GDSL_2"/>
    <property type="match status" value="1"/>
</dbReference>
<dbReference type="CDD" id="cd00063">
    <property type="entry name" value="FN3"/>
    <property type="match status" value="1"/>
</dbReference>
<feature type="domain" description="SLH" evidence="3">
    <location>
        <begin position="427"/>
        <end position="486"/>
    </location>
</feature>
<dbReference type="Gene3D" id="2.60.40.10">
    <property type="entry name" value="Immunoglobulins"/>
    <property type="match status" value="1"/>
</dbReference>
<dbReference type="InterPro" id="IPR036514">
    <property type="entry name" value="SGNH_hydro_sf"/>
</dbReference>
<dbReference type="PANTHER" id="PTHR43308">
    <property type="entry name" value="OUTER MEMBRANE PROTEIN ALPHA-RELATED"/>
    <property type="match status" value="1"/>
</dbReference>
<dbReference type="SUPFAM" id="SSF49265">
    <property type="entry name" value="Fibronectin type III"/>
    <property type="match status" value="1"/>
</dbReference>
<feature type="chain" id="PRO_5046375586" description="N-acetylmuramoyl-L-alanine amidase" evidence="1">
    <location>
        <begin position="29"/>
        <end position="546"/>
    </location>
</feature>
<dbReference type="InterPro" id="IPR003961">
    <property type="entry name" value="FN3_dom"/>
</dbReference>
<dbReference type="InterPro" id="IPR051465">
    <property type="entry name" value="Cell_Envelope_Struct_Comp"/>
</dbReference>
<organism evidence="4 5">
    <name type="scientific">Sporosarcina ureae</name>
    <dbReference type="NCBI Taxonomy" id="1571"/>
    <lineage>
        <taxon>Bacteria</taxon>
        <taxon>Bacillati</taxon>
        <taxon>Bacillota</taxon>
        <taxon>Bacilli</taxon>
        <taxon>Bacillales</taxon>
        <taxon>Caryophanaceae</taxon>
        <taxon>Sporosarcina</taxon>
    </lineage>
</organism>
<dbReference type="InterPro" id="IPR013830">
    <property type="entry name" value="SGNH_hydro"/>
</dbReference>
<accession>A0ABN4YU88</accession>
<dbReference type="Gene3D" id="3.40.50.1110">
    <property type="entry name" value="SGNH hydrolase"/>
    <property type="match status" value="1"/>
</dbReference>
<feature type="domain" description="SLH" evidence="3">
    <location>
        <begin position="363"/>
        <end position="426"/>
    </location>
</feature>